<protein>
    <submittedName>
        <fullName evidence="1">Agglutinin biogenesis protein MshI</fullName>
    </submittedName>
</protein>
<dbReference type="Gene3D" id="3.30.1490.300">
    <property type="match status" value="1"/>
</dbReference>
<dbReference type="InterPro" id="IPR043129">
    <property type="entry name" value="ATPase_NBD"/>
</dbReference>
<gene>
    <name evidence="1" type="ORF">HWD57_01565</name>
</gene>
<dbReference type="SUPFAM" id="SSF53067">
    <property type="entry name" value="Actin-like ATPase domain"/>
    <property type="match status" value="1"/>
</dbReference>
<name>A0A7D5SBL5_9PROT</name>
<dbReference type="AlphaFoldDB" id="A0A7D5SBL5"/>
<accession>A0A7D5SBL5</accession>
<dbReference type="Proteomes" id="UP000509684">
    <property type="component" value="Chromosome"/>
</dbReference>
<reference evidence="1 2" key="1">
    <citation type="journal article" date="2019" name="Microbiome">
        <title>Annotated bacterial chromosomes from frame-shift-corrected long-read metagenomic data.</title>
        <authorList>
            <person name="Arumugam K."/>
            <person name="Bagci C."/>
            <person name="Bessarab I."/>
            <person name="Beier S."/>
            <person name="Buchfink B."/>
            <person name="Gorska A."/>
            <person name="Qiu G."/>
            <person name="Huson D.H."/>
            <person name="Williams R.B.H."/>
        </authorList>
    </citation>
    <scope>NUCLEOTIDE SEQUENCE [LARGE SCALE GENOMIC DNA]</scope>
    <source>
        <strain evidence="1">SSA1</strain>
    </source>
</reference>
<dbReference type="Gene3D" id="3.30.420.40">
    <property type="match status" value="2"/>
</dbReference>
<dbReference type="EMBL" id="CP058708">
    <property type="protein sequence ID" value="QLH48618.1"/>
    <property type="molecule type" value="Genomic_DNA"/>
</dbReference>
<organism evidence="1 2">
    <name type="scientific">Candidatus Accumulibacter cognatus</name>
    <dbReference type="NCBI Taxonomy" id="2954383"/>
    <lineage>
        <taxon>Bacteria</taxon>
        <taxon>Pseudomonadati</taxon>
        <taxon>Pseudomonadota</taxon>
        <taxon>Betaproteobacteria</taxon>
        <taxon>Candidatus Accumulibacter</taxon>
    </lineage>
</organism>
<sequence length="357" mass="40025">MPTTWNMTIRNISPPRYANIIVWRLVIERLSRYISTKRLQGKKIIPFPFTRRKSGWLAIIPQGGEVTLVHVVREPNSRPEVRLLDSFALENGIHEALQRLRVTRQLKSYVCTTLMGEGEYTVSQLEAPPVPAEERKEALRWVLKEIVSYQVDSACIDVLDIPRAGLPPGRAASVLVVSAAEQAVRARVRAFEEARIPLEALDIPELAQRNVAALLEDENRGLAFLRIDETGMMLTLTFQGELVAVRRGEINSGQLNGRDADQRALVQERLVLELQRSLDNFDRQYSQIPISKVILASHPQVGNLVSELGENIYVPLKEMDLSSVLDFPAMPELNDLQYQARHLLAIGAALRTGEGSA</sequence>
<evidence type="ECO:0000313" key="2">
    <source>
        <dbReference type="Proteomes" id="UP000509684"/>
    </source>
</evidence>
<dbReference type="KEGG" id="acog:HWD57_01565"/>
<evidence type="ECO:0000313" key="1">
    <source>
        <dbReference type="EMBL" id="QLH48618.1"/>
    </source>
</evidence>
<proteinExistence type="predicted"/>